<dbReference type="NCBIfam" id="TIGR02532">
    <property type="entry name" value="IV_pilin_GFxxxE"/>
    <property type="match status" value="1"/>
</dbReference>
<protein>
    <recommendedName>
        <fullName evidence="3">Prepilin-type N-terminal cleavage/methylation domain-containing protein</fullName>
    </recommendedName>
</protein>
<keyword evidence="1" id="KW-0472">Membrane</keyword>
<evidence type="ECO:0000313" key="2">
    <source>
        <dbReference type="EMBL" id="VAX39543.1"/>
    </source>
</evidence>
<dbReference type="InterPro" id="IPR012902">
    <property type="entry name" value="N_methyl_site"/>
</dbReference>
<name>A0A3B1DRN8_9ZZZZ</name>
<reference evidence="2" key="1">
    <citation type="submission" date="2018-06" db="EMBL/GenBank/DDBJ databases">
        <authorList>
            <person name="Zhirakovskaya E."/>
        </authorList>
    </citation>
    <scope>NUCLEOTIDE SEQUENCE</scope>
</reference>
<gene>
    <name evidence="2" type="ORF">MNBD_PLANCTO03-1037</name>
</gene>
<sequence>MHMRTTQNQAARPPFGFTLIELIVAIGAIAILAVGIASIFGAVGKTVAGGRRVSNLNEYASLIERQMRADFQAMTRDGVLVIRHEEANEGLPVQLHPDDFTPRPRRIDQIIFFRHGNFSTTRAPVIPGFNATSSEAMIRYGHGMRFDPLEDYLATPAFELPQVDDGRIPATGSGTPFRDDLALGEVPSGGANPNLYASAWTLQRQVTLLTPPSSADQDLPFVTDPIWGSGVGQLGLDRIEALDNEIQITGQPAASSPFTTLQALFPTVFPTNFVRGAAGDGDRHPTIASGLVDIATTDLAEIRRIISDVAAFPWDITAETDLFDPTTPASSLFDDQFDRNAGVPLGDIQFIHAWMDDLFPTNPHPNDNRAPATTAGIRPRYEPALPDLIGTLANYDNNTSGVPVFEQNLRLADQQVLGSSVFVPQCTEFIVEYSFGQVVDNISSPLHGQLIWFGKQRDLTIEGIATSVIRPYPTFEDPFFSGTLNTYIYNMPYRRLDGTPATQPLPISVLYQNPAPAPDDFPDIVTAHFGYIHPYYAPTNPDGLDPETLPWPWPKLIRVTMTLADPVDPSIEQTFQFVFETPETDAF</sequence>
<dbReference type="AlphaFoldDB" id="A0A3B1DRN8"/>
<proteinExistence type="predicted"/>
<dbReference type="EMBL" id="UOGK01000260">
    <property type="protein sequence ID" value="VAX39543.1"/>
    <property type="molecule type" value="Genomic_DNA"/>
</dbReference>
<accession>A0A3B1DRN8</accession>
<evidence type="ECO:0000256" key="1">
    <source>
        <dbReference type="SAM" id="Phobius"/>
    </source>
</evidence>
<organism evidence="2">
    <name type="scientific">hydrothermal vent metagenome</name>
    <dbReference type="NCBI Taxonomy" id="652676"/>
    <lineage>
        <taxon>unclassified sequences</taxon>
        <taxon>metagenomes</taxon>
        <taxon>ecological metagenomes</taxon>
    </lineage>
</organism>
<keyword evidence="1" id="KW-1133">Transmembrane helix</keyword>
<keyword evidence="1" id="KW-0812">Transmembrane</keyword>
<evidence type="ECO:0008006" key="3">
    <source>
        <dbReference type="Google" id="ProtNLM"/>
    </source>
</evidence>
<feature type="transmembrane region" description="Helical" evidence="1">
    <location>
        <begin position="20"/>
        <end position="43"/>
    </location>
</feature>